<accession>A0A1V9EKP2</accession>
<proteinExistence type="predicted"/>
<dbReference type="OrthoDB" id="795527at2"/>
<dbReference type="InterPro" id="IPR025630">
    <property type="entry name" value="DUF4288"/>
</dbReference>
<comment type="caution">
    <text evidence="1">The sequence shown here is derived from an EMBL/GenBank/DDBJ whole genome shotgun (WGS) entry which is preliminary data.</text>
</comment>
<evidence type="ECO:0008006" key="3">
    <source>
        <dbReference type="Google" id="ProtNLM"/>
    </source>
</evidence>
<protein>
    <recommendedName>
        <fullName evidence="3">DUF4288 domain-containing protein</fullName>
    </recommendedName>
</protein>
<dbReference type="Proteomes" id="UP000192276">
    <property type="component" value="Unassembled WGS sequence"/>
</dbReference>
<dbReference type="AlphaFoldDB" id="A0A1V9EKP2"/>
<dbReference type="STRING" id="550983.A4R26_08305"/>
<organism evidence="1 2">
    <name type="scientific">Niastella populi</name>
    <dbReference type="NCBI Taxonomy" id="550983"/>
    <lineage>
        <taxon>Bacteria</taxon>
        <taxon>Pseudomonadati</taxon>
        <taxon>Bacteroidota</taxon>
        <taxon>Chitinophagia</taxon>
        <taxon>Chitinophagales</taxon>
        <taxon>Chitinophagaceae</taxon>
        <taxon>Niastella</taxon>
    </lineage>
</organism>
<reference evidence="2" key="1">
    <citation type="submission" date="2016-04" db="EMBL/GenBank/DDBJ databases">
        <authorList>
            <person name="Chen L."/>
            <person name="Zhuang W."/>
            <person name="Wang G."/>
        </authorList>
    </citation>
    <scope>NUCLEOTIDE SEQUENCE [LARGE SCALE GENOMIC DNA]</scope>
    <source>
        <strain evidence="2">208</strain>
    </source>
</reference>
<evidence type="ECO:0000313" key="2">
    <source>
        <dbReference type="Proteomes" id="UP000192276"/>
    </source>
</evidence>
<dbReference type="EMBL" id="LWBP01000243">
    <property type="protein sequence ID" value="OQP46708.1"/>
    <property type="molecule type" value="Genomic_DNA"/>
</dbReference>
<evidence type="ECO:0000313" key="1">
    <source>
        <dbReference type="EMBL" id="OQP46708.1"/>
    </source>
</evidence>
<dbReference type="RefSeq" id="WP_081170853.1">
    <property type="nucleotide sequence ID" value="NZ_LWBP01000243.1"/>
</dbReference>
<name>A0A1V9EKP2_9BACT</name>
<dbReference type="Pfam" id="PF14119">
    <property type="entry name" value="DUF4288"/>
    <property type="match status" value="1"/>
</dbReference>
<keyword evidence="2" id="KW-1185">Reference proteome</keyword>
<gene>
    <name evidence="1" type="ORF">A4R26_08305</name>
</gene>
<sequence>MHWFLAKIVYQIVCGEGNHTAQFDEQLRLIQAVDENEAFDKARAIGEQEQEMFMNQQQKLVTWQFVNVCELYKISALIDGAELYSRIQESDDAKSYKELVHKKAAHIKSSSTHKYLQLF</sequence>